<comment type="caution">
    <text evidence="2">The sequence shown here is derived from an EMBL/GenBank/DDBJ whole genome shotgun (WGS) entry which is preliminary data.</text>
</comment>
<sequence length="158" mass="17907">MNIFNKKPILYEKLSNRVIFVIRGIEIFLAVLLIILVLISALGLVITLYKDMGYLKELVNYDTFQELTSFMLLLIIALELSMMLVKHNPNNVIGVMIYAMARKMLIYNTAAIDMLIGVITLAILFLVKIYLIKDNQKQILSESQSDSVVSSSLKSSEE</sequence>
<evidence type="ECO:0000313" key="3">
    <source>
        <dbReference type="Proteomes" id="UP000239471"/>
    </source>
</evidence>
<keyword evidence="1" id="KW-0812">Transmembrane</keyword>
<dbReference type="EMBL" id="PVXQ01000016">
    <property type="protein sequence ID" value="PRR82384.1"/>
    <property type="molecule type" value="Genomic_DNA"/>
</dbReference>
<gene>
    <name evidence="2" type="ORF">CLVI_17240</name>
</gene>
<evidence type="ECO:0000313" key="2">
    <source>
        <dbReference type="EMBL" id="PRR82384.1"/>
    </source>
</evidence>
<name>A0A2T0BES3_9CLOT</name>
<proteinExistence type="predicted"/>
<evidence type="ECO:0008006" key="4">
    <source>
        <dbReference type="Google" id="ProtNLM"/>
    </source>
</evidence>
<dbReference type="AlphaFoldDB" id="A0A2T0BES3"/>
<evidence type="ECO:0000256" key="1">
    <source>
        <dbReference type="SAM" id="Phobius"/>
    </source>
</evidence>
<keyword evidence="3" id="KW-1185">Reference proteome</keyword>
<dbReference type="Proteomes" id="UP000239471">
    <property type="component" value="Unassembled WGS sequence"/>
</dbReference>
<reference evidence="2 3" key="1">
    <citation type="submission" date="2018-03" db="EMBL/GenBank/DDBJ databases">
        <title>Genome sequence of Clostridium vincentii DSM 10228.</title>
        <authorList>
            <person name="Poehlein A."/>
            <person name="Daniel R."/>
        </authorList>
    </citation>
    <scope>NUCLEOTIDE SEQUENCE [LARGE SCALE GENOMIC DNA]</scope>
    <source>
        <strain evidence="2 3">DSM 10228</strain>
    </source>
</reference>
<feature type="transmembrane region" description="Helical" evidence="1">
    <location>
        <begin position="20"/>
        <end position="47"/>
    </location>
</feature>
<organism evidence="2 3">
    <name type="scientific">Clostridium vincentii</name>
    <dbReference type="NCBI Taxonomy" id="52704"/>
    <lineage>
        <taxon>Bacteria</taxon>
        <taxon>Bacillati</taxon>
        <taxon>Bacillota</taxon>
        <taxon>Clostridia</taxon>
        <taxon>Eubacteriales</taxon>
        <taxon>Clostridiaceae</taxon>
        <taxon>Clostridium</taxon>
    </lineage>
</organism>
<protein>
    <recommendedName>
        <fullName evidence="4">Transporter</fullName>
    </recommendedName>
</protein>
<feature type="transmembrane region" description="Helical" evidence="1">
    <location>
        <begin position="105"/>
        <end position="131"/>
    </location>
</feature>
<feature type="transmembrane region" description="Helical" evidence="1">
    <location>
        <begin position="67"/>
        <end position="85"/>
    </location>
</feature>
<accession>A0A2T0BES3</accession>
<keyword evidence="1" id="KW-0472">Membrane</keyword>
<keyword evidence="1" id="KW-1133">Transmembrane helix</keyword>